<accession>A5DS73</accession>
<feature type="compositionally biased region" description="Polar residues" evidence="1">
    <location>
        <begin position="280"/>
        <end position="292"/>
    </location>
</feature>
<gene>
    <name evidence="3" type="ORF">LELG_00209</name>
</gene>
<dbReference type="AlphaFoldDB" id="A5DS73"/>
<evidence type="ECO:0000259" key="2">
    <source>
        <dbReference type="Pfam" id="PF02194"/>
    </source>
</evidence>
<dbReference type="PANTHER" id="PTHR22775">
    <property type="entry name" value="SORTING NEXIN"/>
    <property type="match status" value="1"/>
</dbReference>
<dbReference type="InterPro" id="IPR003114">
    <property type="entry name" value="Phox_assoc"/>
</dbReference>
<protein>
    <recommendedName>
        <fullName evidence="2">PXA domain-containing protein</fullName>
    </recommendedName>
</protein>
<dbReference type="InParanoid" id="A5DS73"/>
<proteinExistence type="predicted"/>
<feature type="compositionally biased region" description="Basic and acidic residues" evidence="1">
    <location>
        <begin position="256"/>
        <end position="277"/>
    </location>
</feature>
<dbReference type="EMBL" id="CH981524">
    <property type="protein sequence ID" value="EDK42031.1"/>
    <property type="molecule type" value="Genomic_DNA"/>
</dbReference>
<feature type="compositionally biased region" description="Acidic residues" evidence="1">
    <location>
        <begin position="230"/>
        <end position="244"/>
    </location>
</feature>
<dbReference type="Pfam" id="PF02194">
    <property type="entry name" value="PXA"/>
    <property type="match status" value="1"/>
</dbReference>
<feature type="domain" description="PXA" evidence="2">
    <location>
        <begin position="68"/>
        <end position="138"/>
    </location>
</feature>
<name>A5DS73_LODEL</name>
<dbReference type="PANTHER" id="PTHR22775:SF3">
    <property type="entry name" value="SORTING NEXIN-13"/>
    <property type="match status" value="1"/>
</dbReference>
<dbReference type="SUPFAM" id="SSF64268">
    <property type="entry name" value="PX domain"/>
    <property type="match status" value="1"/>
</dbReference>
<organism evidence="3 4">
    <name type="scientific">Lodderomyces elongisporus (strain ATCC 11503 / CBS 2605 / JCM 1781 / NBRC 1676 / NRRL YB-4239)</name>
    <name type="common">Yeast</name>
    <name type="synonym">Saccharomyces elongisporus</name>
    <dbReference type="NCBI Taxonomy" id="379508"/>
    <lineage>
        <taxon>Eukaryota</taxon>
        <taxon>Fungi</taxon>
        <taxon>Dikarya</taxon>
        <taxon>Ascomycota</taxon>
        <taxon>Saccharomycotina</taxon>
        <taxon>Pichiomycetes</taxon>
        <taxon>Debaryomycetaceae</taxon>
        <taxon>Candida/Lodderomyces clade</taxon>
        <taxon>Lodderomyces</taxon>
    </lineage>
</organism>
<sequence>MSNLILALLSTLAFGSFAIVCFIVAYALRFSYRPKELKPRVYGTKFKFVEKLQRKTREPKSKLLVSNSEFEEIYNLVLGTYVNPWYCRISSSLILTLDIKLEFIKIEKLLKLKKVDFGKFVTNKVIPVITNHFRDVARVGISDEDIDRRCKFSQKNIERFLMVTLSEEEKHSHLVRELLVVIIEKVIAVVSDPDLINLKVVGQRNEAKELKAILEEYAQARGDHIGDWDNPSEYEVSDDDDDDCGGVNGVNGDGSDDGRVSENEDDEVATREGHEESSDTDASLNSSGNSETEFPMDSTDLPVLCKIQSTIMENKKTIFIIEVQTQLKAGWLVGRRFNQFRDLHAYVGGKYKFPLVFANSRKEQLEAFLNDLIKNEVPIAQKFLQQGHFSVKRPTVFVRFVTQMMKIFLSMDIKASIVRALRSPREVRTDAQKLKTQREAMEMMKKYSLVLDLNSFQLLQNQDYNKCLVYSIVDELINELSR</sequence>
<dbReference type="Proteomes" id="UP000001996">
    <property type="component" value="Unassembled WGS sequence"/>
</dbReference>
<dbReference type="VEuPathDB" id="FungiDB:LELG_00209"/>
<reference evidence="3 4" key="1">
    <citation type="journal article" date="2009" name="Nature">
        <title>Evolution of pathogenicity and sexual reproduction in eight Candida genomes.</title>
        <authorList>
            <person name="Butler G."/>
            <person name="Rasmussen M.D."/>
            <person name="Lin M.F."/>
            <person name="Santos M.A."/>
            <person name="Sakthikumar S."/>
            <person name="Munro C.A."/>
            <person name="Rheinbay E."/>
            <person name="Grabherr M."/>
            <person name="Forche A."/>
            <person name="Reedy J.L."/>
            <person name="Agrafioti I."/>
            <person name="Arnaud M.B."/>
            <person name="Bates S."/>
            <person name="Brown A.J."/>
            <person name="Brunke S."/>
            <person name="Costanzo M.C."/>
            <person name="Fitzpatrick D.A."/>
            <person name="de Groot P.W."/>
            <person name="Harris D."/>
            <person name="Hoyer L.L."/>
            <person name="Hube B."/>
            <person name="Klis F.M."/>
            <person name="Kodira C."/>
            <person name="Lennard N."/>
            <person name="Logue M.E."/>
            <person name="Martin R."/>
            <person name="Neiman A.M."/>
            <person name="Nikolaou E."/>
            <person name="Quail M.A."/>
            <person name="Quinn J."/>
            <person name="Santos M.C."/>
            <person name="Schmitzberger F.F."/>
            <person name="Sherlock G."/>
            <person name="Shah P."/>
            <person name="Silverstein K.A."/>
            <person name="Skrzypek M.S."/>
            <person name="Soll D."/>
            <person name="Staggs R."/>
            <person name="Stansfield I."/>
            <person name="Stumpf M.P."/>
            <person name="Sudbery P.E."/>
            <person name="Srikantha T."/>
            <person name="Zeng Q."/>
            <person name="Berman J."/>
            <person name="Berriman M."/>
            <person name="Heitman J."/>
            <person name="Gow N.A."/>
            <person name="Lorenz M.C."/>
            <person name="Birren B.W."/>
            <person name="Kellis M."/>
            <person name="Cuomo C.A."/>
        </authorList>
    </citation>
    <scope>NUCLEOTIDE SEQUENCE [LARGE SCALE GENOMIC DNA]</scope>
    <source>
        <strain evidence="4">ATCC 11503 / BCRC 21390 / CBS 2605 / JCM 1781 / NBRC 1676 / NRRL YB-4239</strain>
    </source>
</reference>
<dbReference type="Gene3D" id="3.30.1520.10">
    <property type="entry name" value="Phox-like domain"/>
    <property type="match status" value="1"/>
</dbReference>
<dbReference type="GO" id="GO:0035091">
    <property type="term" value="F:phosphatidylinositol binding"/>
    <property type="evidence" value="ECO:0007669"/>
    <property type="project" value="InterPro"/>
</dbReference>
<dbReference type="OrthoDB" id="120967at2759"/>
<dbReference type="HOGENOM" id="CLU_566280_0_0_1"/>
<feature type="region of interest" description="Disordered" evidence="1">
    <location>
        <begin position="224"/>
        <end position="297"/>
    </location>
</feature>
<evidence type="ECO:0000256" key="1">
    <source>
        <dbReference type="SAM" id="MobiDB-lite"/>
    </source>
</evidence>
<dbReference type="InterPro" id="IPR036871">
    <property type="entry name" value="PX_dom_sf"/>
</dbReference>
<evidence type="ECO:0000313" key="3">
    <source>
        <dbReference type="EMBL" id="EDK42031.1"/>
    </source>
</evidence>
<dbReference type="GeneID" id="5234998"/>
<dbReference type="KEGG" id="lel:PVL30_000204"/>
<evidence type="ECO:0000313" key="4">
    <source>
        <dbReference type="Proteomes" id="UP000001996"/>
    </source>
</evidence>
<keyword evidence="4" id="KW-1185">Reference proteome</keyword>